<name>A0AAD0XR15_9LEPT</name>
<dbReference type="KEGG" id="lkm:EFP84_05490"/>
<dbReference type="EMBL" id="CP033614">
    <property type="protein sequence ID" value="AYV57400.1"/>
    <property type="molecule type" value="Genomic_DNA"/>
</dbReference>
<keyword evidence="1" id="KW-1133">Transmembrane helix</keyword>
<keyword evidence="1" id="KW-0812">Transmembrane</keyword>
<feature type="transmembrane region" description="Helical" evidence="1">
    <location>
        <begin position="45"/>
        <end position="64"/>
    </location>
</feature>
<organism evidence="2 3">
    <name type="scientific">Leptospira kmetyi</name>
    <dbReference type="NCBI Taxonomy" id="408139"/>
    <lineage>
        <taxon>Bacteria</taxon>
        <taxon>Pseudomonadati</taxon>
        <taxon>Spirochaetota</taxon>
        <taxon>Spirochaetia</taxon>
        <taxon>Leptospirales</taxon>
        <taxon>Leptospiraceae</taxon>
        <taxon>Leptospira</taxon>
    </lineage>
</organism>
<accession>A0AAD0XR15</accession>
<evidence type="ECO:0000313" key="2">
    <source>
        <dbReference type="EMBL" id="AYV57400.1"/>
    </source>
</evidence>
<sequence length="283" mass="32327">MCSLLKSHTKARFQKKILRNKKPGNFSKSFGYSFNRSTTMSLNRIYPLFLVCSAGFFLNCAVLFPMKASERWTKSVQAMERSEGQERIAAEREWIENLETFRNEDSPELKESLRNFILAETASKFNSYIQQKQWSSAALIAKLYSETIPFLGIGDSAIQGTKTGNLYSSREYFTADLIAYTSASKDFQFLPLIQKMIPNPIGDARLAFNLACLHALQGNKQEMLQYMKMAFFLGKQTVDFEKDEDFNSFRSDPDFIRMIWDGPALDSSLIPPSSKPSVSPRQR</sequence>
<evidence type="ECO:0000256" key="1">
    <source>
        <dbReference type="SAM" id="Phobius"/>
    </source>
</evidence>
<dbReference type="NCBIfam" id="NF047558">
    <property type="entry name" value="TPR_END_plus"/>
    <property type="match status" value="1"/>
</dbReference>
<proteinExistence type="predicted"/>
<evidence type="ECO:0000313" key="3">
    <source>
        <dbReference type="Proteomes" id="UP000276407"/>
    </source>
</evidence>
<gene>
    <name evidence="2" type="ORF">EFP84_05490</name>
</gene>
<protein>
    <submittedName>
        <fullName evidence="2">Uncharacterized protein</fullName>
    </submittedName>
</protein>
<keyword evidence="1" id="KW-0472">Membrane</keyword>
<dbReference type="Proteomes" id="UP000276407">
    <property type="component" value="Chromosome 1"/>
</dbReference>
<reference evidence="2 3" key="1">
    <citation type="submission" date="2018-11" db="EMBL/GenBank/DDBJ databases">
        <title>Complete genome sequence of Leptospira kmetyi isolate LS 001/16 from soil sample associated with a leptospirosis patient in Kelantan.</title>
        <authorList>
            <person name="Muhammad Yusoff F."/>
            <person name="Muhammad Yusoff S."/>
            <person name="Ahmad M.N."/>
            <person name="Yusof N.Y."/>
            <person name="Aziah I."/>
        </authorList>
    </citation>
    <scope>NUCLEOTIDE SEQUENCE [LARGE SCALE GENOMIC DNA]</scope>
    <source>
        <strain evidence="2 3">LS 001/16</strain>
    </source>
</reference>
<dbReference type="AlphaFoldDB" id="A0AAD0XR15"/>